<dbReference type="Proteomes" id="UP000298327">
    <property type="component" value="Unassembled WGS sequence"/>
</dbReference>
<feature type="compositionally biased region" description="Basic and acidic residues" evidence="15">
    <location>
        <begin position="98"/>
        <end position="110"/>
    </location>
</feature>
<keyword evidence="17" id="KW-1185">Reference proteome</keyword>
<evidence type="ECO:0000256" key="5">
    <source>
        <dbReference type="ARBA" id="ARBA00022692"/>
    </source>
</evidence>
<comment type="cofactor">
    <cofactor evidence="1 14">
        <name>heme</name>
        <dbReference type="ChEBI" id="CHEBI:30413"/>
    </cofactor>
</comment>
<evidence type="ECO:0000313" key="16">
    <source>
        <dbReference type="EMBL" id="TFY63675.1"/>
    </source>
</evidence>
<keyword evidence="14" id="KW-0349">Heme</keyword>
<keyword evidence="12" id="KW-0472">Membrane</keyword>
<dbReference type="PRINTS" id="PR00385">
    <property type="entry name" value="P450"/>
</dbReference>
<keyword evidence="7" id="KW-0999">Mitochondrion inner membrane</keyword>
<keyword evidence="8" id="KW-0809">Transit peptide</keyword>
<keyword evidence="6 14" id="KW-0479">Metal-binding</keyword>
<dbReference type="EMBL" id="SEOQ01000404">
    <property type="protein sequence ID" value="TFY63675.1"/>
    <property type="molecule type" value="Genomic_DNA"/>
</dbReference>
<accession>A0A4Y9YMQ8</accession>
<feature type="compositionally biased region" description="Pro residues" evidence="15">
    <location>
        <begin position="131"/>
        <end position="141"/>
    </location>
</feature>
<evidence type="ECO:0000256" key="12">
    <source>
        <dbReference type="ARBA" id="ARBA00023136"/>
    </source>
</evidence>
<evidence type="ECO:0000256" key="4">
    <source>
        <dbReference type="ARBA" id="ARBA00010617"/>
    </source>
</evidence>
<dbReference type="CDD" id="cd11069">
    <property type="entry name" value="CYP_FUM15-like"/>
    <property type="match status" value="1"/>
</dbReference>
<feature type="region of interest" description="Disordered" evidence="15">
    <location>
        <begin position="93"/>
        <end position="141"/>
    </location>
</feature>
<evidence type="ECO:0000256" key="3">
    <source>
        <dbReference type="ARBA" id="ARBA00005687"/>
    </source>
</evidence>
<evidence type="ECO:0000256" key="13">
    <source>
        <dbReference type="ARBA" id="ARBA00025191"/>
    </source>
</evidence>
<feature type="binding site" description="axial binding residue" evidence="14">
    <location>
        <position position="1412"/>
    </location>
    <ligand>
        <name>heme</name>
        <dbReference type="ChEBI" id="CHEBI:30413"/>
    </ligand>
    <ligandPart>
        <name>Fe</name>
        <dbReference type="ChEBI" id="CHEBI:18248"/>
    </ligandPart>
</feature>
<dbReference type="GO" id="GO:0005506">
    <property type="term" value="F:iron ion binding"/>
    <property type="evidence" value="ECO:0007669"/>
    <property type="project" value="InterPro"/>
</dbReference>
<comment type="similarity">
    <text evidence="3">Belongs to the MDM31/MDM32 family.</text>
</comment>
<dbReference type="OrthoDB" id="17678at2759"/>
<comment type="caution">
    <text evidence="16">The sequence shown here is derived from an EMBL/GenBank/DDBJ whole genome shotgun (WGS) entry which is preliminary data.</text>
</comment>
<dbReference type="STRING" id="205917.A0A4Y9YMQ8"/>
<evidence type="ECO:0000256" key="14">
    <source>
        <dbReference type="PIRSR" id="PIRSR602403-1"/>
    </source>
</evidence>
<keyword evidence="10 14" id="KW-0408">Iron</keyword>
<dbReference type="GO" id="GO:0020037">
    <property type="term" value="F:heme binding"/>
    <property type="evidence" value="ECO:0007669"/>
    <property type="project" value="InterPro"/>
</dbReference>
<evidence type="ECO:0000256" key="9">
    <source>
        <dbReference type="ARBA" id="ARBA00022989"/>
    </source>
</evidence>
<dbReference type="Gene3D" id="1.10.630.10">
    <property type="entry name" value="Cytochrome P450"/>
    <property type="match status" value="1"/>
</dbReference>
<organism evidence="16 17">
    <name type="scientific">Dentipellis fragilis</name>
    <dbReference type="NCBI Taxonomy" id="205917"/>
    <lineage>
        <taxon>Eukaryota</taxon>
        <taxon>Fungi</taxon>
        <taxon>Dikarya</taxon>
        <taxon>Basidiomycota</taxon>
        <taxon>Agaricomycotina</taxon>
        <taxon>Agaricomycetes</taxon>
        <taxon>Russulales</taxon>
        <taxon>Hericiaceae</taxon>
        <taxon>Dentipellis</taxon>
    </lineage>
</organism>
<dbReference type="InterPro" id="IPR036396">
    <property type="entry name" value="Cyt_P450_sf"/>
</dbReference>
<dbReference type="PANTHER" id="PTHR31068">
    <property type="entry name" value="MITOCHONDRIAL DISTRIBUTION AND MORPHOLOGY PROTEIN 31"/>
    <property type="match status" value="1"/>
</dbReference>
<comment type="function">
    <text evidence="13">Involved in the organization of the mitochondrial membranes and the global structure of the mitochondria. Also required for mitochondrial distribution and mobility as well as for the maintenance of mitochondrial DNA nucleoids structures.</text>
</comment>
<evidence type="ECO:0000256" key="15">
    <source>
        <dbReference type="SAM" id="MobiDB-lite"/>
    </source>
</evidence>
<keyword evidence="5" id="KW-0812">Transmembrane</keyword>
<evidence type="ECO:0008006" key="18">
    <source>
        <dbReference type="Google" id="ProtNLM"/>
    </source>
</evidence>
<dbReference type="GO" id="GO:0000001">
    <property type="term" value="P:mitochondrion inheritance"/>
    <property type="evidence" value="ECO:0007669"/>
    <property type="project" value="InterPro"/>
</dbReference>
<dbReference type="SUPFAM" id="SSF48264">
    <property type="entry name" value="Cytochrome P450"/>
    <property type="match status" value="1"/>
</dbReference>
<sequence length="1476" mass="164256">MSLLSSPAAVARHAANTSRCILLRHSSKAARNVASLDRYSAIRNFFAQTPAARSFISPLRLQIRGELDLGCNGHLSLRSRTLETPVTFRLLSRRFHTTRTDRHEHPDKPKSSASQSSDGPPLEPPDKPKPPGDPNANVPPPNWDNYPRFFRDLAQSLPHVRRPTRDDFLNAANGVWQRMRVRYRWSLIRAFRKFNADDISAFITWFLMSQGLWILIGTTTFFSVIFAIANSLRLQAFMARTISDYLTAETGVTIVFESAIVPKWKDSRISFRNVFITRRPQSSALSARSDEAAHRAALGYDVSNHPANHAYGDGDGDEDVPHDTQHSEEDVKWSMFDLNVDSIDVTLSLWRWLDGKGLIKDAVVKGVRGVLDRRLVEWADDLDPASFRHVPLPGDFELESLTLEDMLLTVYQPGGFRPYTFSIFRADIGRFRKQWLFYDFLKAEGVVGQFDNCLFSLHRPQSIGRTNEQDAKDGGWSTMSRFRIDGVNIDHVQSMTTQEGPISWITSGKLDAVLDIKFPRSEVGDGDALNVIIDALANTAAAVVADRIPGQRALAKPPLTAPEDGGENETEERKVVVDIDLRFRDLKAAVPIWTSDLSYSSNALIRPIVAFMNANRTLVPIRCRVVKDLENFNGSWTMWETGLMDDISLKVYDALAYHVTQANFNHRIKTVSLWSLQMTAGAVLSALRNVVDPVAVQLRDLYDAGEFMPCATAVVAMVKTALLGGSVGMYKLAISATFSHHDHSRKLPARGLSILKRLYYSGLAVLVVKYGSSRRCEDLAGQGWARGAPPSGGNRHIPVPRGHNFFVHHHASARTPIQKSYIFMATWACGNTTLSPQAANHADAHALRECRAQSDGHPQALARTFYESRRKCAVLAHDEDTRASQGCSVPDIRSLAIALRIPDCLPIQPCRDAIVILLYCPFGSMALASSSTHVVVVAVGAVAGSLVLYAAASLVRALYAAWTSPLRDLRGPPSISWVTGSVKGVIEVDAPEAFASWIREYGLTLRYKSYYNMNKLLTVDLKAINHVLTHSMEFYKSDQVRFLLHELLGDGLLAVEGPQHRLQRKMLSPAFGTQQIRSFTKVFIDKSLELRDVLLAKTATEASQNGEIRVDIFDWLSRVSLDIIGLTGFDYAFDALTAPEDQPNELYEAVRSMMGMDNFNIVFILSTIFPPARLISARVLIAKSYATVRRVCGQVVAERKAAVIASLGGLEKGMEKSSIEGRDLMSLLIKANLAIDVAENARLSDDDLISQIPTLILAGHETTSTSLAWTLLSLCRNMKAQDKLRTELRAFPTDTPTMEELNSFTYLDAVVREALRIHNPVSATERVAVEDCVIPADKEYVDKYGNVRHEIRLNKGETIFIPIYQIHTSTELWGDDAKEFKPERWENIPEAAKAIPGVYHPLLAFIAGPHACIGYRFSLLEAKAILFTLIRAFEFDLAVPDDKVVRRTMVVGRPHLADEMNAGPQLPLLIRPVRSG</sequence>
<dbReference type="GO" id="GO:0016705">
    <property type="term" value="F:oxidoreductase activity, acting on paired donors, with incorporation or reduction of molecular oxygen"/>
    <property type="evidence" value="ECO:0007669"/>
    <property type="project" value="InterPro"/>
</dbReference>
<proteinExistence type="inferred from homology"/>
<dbReference type="GO" id="GO:0005743">
    <property type="term" value="C:mitochondrial inner membrane"/>
    <property type="evidence" value="ECO:0007669"/>
    <property type="project" value="UniProtKB-SubCell"/>
</dbReference>
<keyword evidence="11" id="KW-0496">Mitochondrion</keyword>
<dbReference type="PANTHER" id="PTHR31068:SF0">
    <property type="entry name" value="MITOCHONDRIAL DISTRIBUTION AND MORPHOLOGY PROTEIN 31"/>
    <property type="match status" value="1"/>
</dbReference>
<keyword evidence="9" id="KW-1133">Transmembrane helix</keyword>
<dbReference type="InterPro" id="IPR002403">
    <property type="entry name" value="Cyt_P450_E_grp-IV"/>
</dbReference>
<comment type="subcellular location">
    <subcellularLocation>
        <location evidence="2">Mitochondrion inner membrane</location>
    </subcellularLocation>
</comment>
<dbReference type="GO" id="GO:0004497">
    <property type="term" value="F:monooxygenase activity"/>
    <property type="evidence" value="ECO:0007669"/>
    <property type="project" value="InterPro"/>
</dbReference>
<dbReference type="PRINTS" id="PR00465">
    <property type="entry name" value="EP450IV"/>
</dbReference>
<dbReference type="Pfam" id="PF08118">
    <property type="entry name" value="MDM31_MDM32"/>
    <property type="match status" value="1"/>
</dbReference>
<evidence type="ECO:0000256" key="10">
    <source>
        <dbReference type="ARBA" id="ARBA00023004"/>
    </source>
</evidence>
<protein>
    <recommendedName>
        <fullName evidence="18">Cytochrome P450</fullName>
    </recommendedName>
</protein>
<evidence type="ECO:0000256" key="6">
    <source>
        <dbReference type="ARBA" id="ARBA00022723"/>
    </source>
</evidence>
<evidence type="ECO:0000256" key="11">
    <source>
        <dbReference type="ARBA" id="ARBA00023128"/>
    </source>
</evidence>
<name>A0A4Y9YMQ8_9AGAM</name>
<evidence type="ECO:0000256" key="8">
    <source>
        <dbReference type="ARBA" id="ARBA00022946"/>
    </source>
</evidence>
<reference evidence="16 17" key="1">
    <citation type="submission" date="2019-02" db="EMBL/GenBank/DDBJ databases">
        <title>Genome sequencing of the rare red list fungi Dentipellis fragilis.</title>
        <authorList>
            <person name="Buettner E."/>
            <person name="Kellner H."/>
        </authorList>
    </citation>
    <scope>NUCLEOTIDE SEQUENCE [LARGE SCALE GENOMIC DNA]</scope>
    <source>
        <strain evidence="16 17">DSM 105465</strain>
    </source>
</reference>
<evidence type="ECO:0000256" key="7">
    <source>
        <dbReference type="ARBA" id="ARBA00022792"/>
    </source>
</evidence>
<dbReference type="InterPro" id="IPR012571">
    <property type="entry name" value="Mdm31/Mdm32"/>
</dbReference>
<evidence type="ECO:0000256" key="2">
    <source>
        <dbReference type="ARBA" id="ARBA00004273"/>
    </source>
</evidence>
<comment type="similarity">
    <text evidence="4">Belongs to the cytochrome P450 family.</text>
</comment>
<dbReference type="InterPro" id="IPR001128">
    <property type="entry name" value="Cyt_P450"/>
</dbReference>
<evidence type="ECO:0000256" key="1">
    <source>
        <dbReference type="ARBA" id="ARBA00001971"/>
    </source>
</evidence>
<gene>
    <name evidence="16" type="ORF">EVG20_g6217</name>
</gene>
<evidence type="ECO:0000313" key="17">
    <source>
        <dbReference type="Proteomes" id="UP000298327"/>
    </source>
</evidence>
<dbReference type="Pfam" id="PF00067">
    <property type="entry name" value="p450"/>
    <property type="match status" value="1"/>
</dbReference>
<dbReference type="GO" id="GO:0007005">
    <property type="term" value="P:mitochondrion organization"/>
    <property type="evidence" value="ECO:0007669"/>
    <property type="project" value="InterPro"/>
</dbReference>